<dbReference type="InterPro" id="IPR032816">
    <property type="entry name" value="VTT_dom"/>
</dbReference>
<keyword evidence="4 7" id="KW-0812">Transmembrane</keyword>
<dbReference type="PANTHER" id="PTHR42709">
    <property type="entry name" value="ALKALINE PHOSPHATASE LIKE PROTEIN"/>
    <property type="match status" value="1"/>
</dbReference>
<feature type="transmembrane region" description="Helical" evidence="7">
    <location>
        <begin position="111"/>
        <end position="135"/>
    </location>
</feature>
<dbReference type="OrthoDB" id="9813426at2"/>
<evidence type="ECO:0000256" key="1">
    <source>
        <dbReference type="ARBA" id="ARBA00004651"/>
    </source>
</evidence>
<dbReference type="Pfam" id="PF09335">
    <property type="entry name" value="VTT_dom"/>
    <property type="match status" value="1"/>
</dbReference>
<reference evidence="10" key="1">
    <citation type="journal article" date="2010" name="Stand. Genomic Sci.">
        <title>Complete genome sequence of 'Thermobaculum terrenum' type strain (YNP1).</title>
        <authorList>
            <person name="Kiss H."/>
            <person name="Cleland D."/>
            <person name="Lapidus A."/>
            <person name="Lucas S."/>
            <person name="Glavina Del Rio T."/>
            <person name="Nolan M."/>
            <person name="Tice H."/>
            <person name="Han C."/>
            <person name="Goodwin L."/>
            <person name="Pitluck S."/>
            <person name="Liolios K."/>
            <person name="Ivanova N."/>
            <person name="Mavromatis K."/>
            <person name="Ovchinnikova G."/>
            <person name="Pati A."/>
            <person name="Chen A."/>
            <person name="Palaniappan K."/>
            <person name="Land M."/>
            <person name="Hauser L."/>
            <person name="Chang Y."/>
            <person name="Jeffries C."/>
            <person name="Lu M."/>
            <person name="Brettin T."/>
            <person name="Detter J."/>
            <person name="Goker M."/>
            <person name="Tindall B."/>
            <person name="Beck B."/>
            <person name="McDermott T."/>
            <person name="Woyke T."/>
            <person name="Bristow J."/>
            <person name="Eisen J."/>
            <person name="Markowitz V."/>
            <person name="Hugenholtz P."/>
            <person name="Kyrpides N."/>
            <person name="Klenk H."/>
            <person name="Cheng J."/>
        </authorList>
    </citation>
    <scope>NUCLEOTIDE SEQUENCE [LARGE SCALE GENOMIC DNA]</scope>
    <source>
        <strain evidence="10">ATCC BAA-798 / YNP1</strain>
    </source>
</reference>
<dbReference type="KEGG" id="ttr:Tter_2070"/>
<evidence type="ECO:0000256" key="5">
    <source>
        <dbReference type="ARBA" id="ARBA00022989"/>
    </source>
</evidence>
<feature type="transmembrane region" description="Helical" evidence="7">
    <location>
        <begin position="53"/>
        <end position="75"/>
    </location>
</feature>
<dbReference type="AlphaFoldDB" id="D1CGV2"/>
<feature type="domain" description="VTT" evidence="8">
    <location>
        <begin position="32"/>
        <end position="159"/>
    </location>
</feature>
<feature type="transmembrane region" description="Helical" evidence="7">
    <location>
        <begin position="174"/>
        <end position="191"/>
    </location>
</feature>
<gene>
    <name evidence="9" type="ordered locus">Tter_2070</name>
</gene>
<keyword evidence="10" id="KW-1185">Reference proteome</keyword>
<keyword evidence="5 7" id="KW-1133">Transmembrane helix</keyword>
<dbReference type="RefSeq" id="WP_012876004.1">
    <property type="nucleotide sequence ID" value="NC_013526.1"/>
</dbReference>
<dbReference type="EMBL" id="CP001826">
    <property type="protein sequence ID" value="ACZ42973.1"/>
    <property type="molecule type" value="Genomic_DNA"/>
</dbReference>
<evidence type="ECO:0000313" key="9">
    <source>
        <dbReference type="EMBL" id="ACZ42973.1"/>
    </source>
</evidence>
<evidence type="ECO:0000313" key="10">
    <source>
        <dbReference type="Proteomes" id="UP000000323"/>
    </source>
</evidence>
<dbReference type="eggNOG" id="COG0586">
    <property type="taxonomic scope" value="Bacteria"/>
</dbReference>
<dbReference type="Proteomes" id="UP000000323">
    <property type="component" value="Chromosome 2"/>
</dbReference>
<name>D1CGV2_THET1</name>
<evidence type="ECO:0000256" key="2">
    <source>
        <dbReference type="ARBA" id="ARBA00010792"/>
    </source>
</evidence>
<protein>
    <submittedName>
        <fullName evidence="9">SNARE associated Golgi protein-related protein</fullName>
    </submittedName>
</protein>
<dbReference type="InterPro" id="IPR051311">
    <property type="entry name" value="DedA_domain"/>
</dbReference>
<accession>D1CGV2</accession>
<evidence type="ECO:0000256" key="7">
    <source>
        <dbReference type="SAM" id="Phobius"/>
    </source>
</evidence>
<organism evidence="9 10">
    <name type="scientific">Thermobaculum terrenum (strain ATCC BAA-798 / CCMEE 7001 / YNP1)</name>
    <dbReference type="NCBI Taxonomy" id="525904"/>
    <lineage>
        <taxon>Bacteria</taxon>
        <taxon>Bacillati</taxon>
        <taxon>Chloroflexota</taxon>
        <taxon>Chloroflexia</taxon>
        <taxon>Candidatus Thermobaculales</taxon>
        <taxon>Candidatus Thermobaculaceae</taxon>
        <taxon>Thermobaculum</taxon>
    </lineage>
</organism>
<evidence type="ECO:0000256" key="4">
    <source>
        <dbReference type="ARBA" id="ARBA00022692"/>
    </source>
</evidence>
<dbReference type="GO" id="GO:0005886">
    <property type="term" value="C:plasma membrane"/>
    <property type="evidence" value="ECO:0007669"/>
    <property type="project" value="UniProtKB-SubCell"/>
</dbReference>
<comment type="subcellular location">
    <subcellularLocation>
        <location evidence="1">Cell membrane</location>
        <topology evidence="1">Multi-pass membrane protein</topology>
    </subcellularLocation>
</comment>
<proteinExistence type="inferred from homology"/>
<evidence type="ECO:0000259" key="8">
    <source>
        <dbReference type="Pfam" id="PF09335"/>
    </source>
</evidence>
<keyword evidence="6 7" id="KW-0472">Membrane</keyword>
<evidence type="ECO:0000256" key="3">
    <source>
        <dbReference type="ARBA" id="ARBA00022475"/>
    </source>
</evidence>
<sequence>MAPHLDAGHLLGTYGYLALFLLVAAESTGIPVPGETMLIAAGVLAGTSHVLDVRWVILTASAAAIAGDNLGYWIGRTGGQRLLERFGRYLRLDERRLALGRWLFARYGGRIVFFGRFVSILRTWAAFLAGVNAMLWESFLLYNALGGITWATAYGLLSYFLGARISELEGPMRLVSVAGLVAALLLVAVAIRKGESRLMATMERSEATSPGDRAR</sequence>
<keyword evidence="3" id="KW-1003">Cell membrane</keyword>
<comment type="similarity">
    <text evidence="2">Belongs to the DedA family.</text>
</comment>
<dbReference type="PANTHER" id="PTHR42709:SF6">
    <property type="entry name" value="UNDECAPRENYL PHOSPHATE TRANSPORTER A"/>
    <property type="match status" value="1"/>
</dbReference>
<evidence type="ECO:0000256" key="6">
    <source>
        <dbReference type="ARBA" id="ARBA00023136"/>
    </source>
</evidence>
<feature type="transmembrane region" description="Helical" evidence="7">
    <location>
        <begin position="141"/>
        <end position="162"/>
    </location>
</feature>
<dbReference type="HOGENOM" id="CLU_044208_4_2_0"/>